<feature type="transmembrane region" description="Helical" evidence="2">
    <location>
        <begin position="21"/>
        <end position="48"/>
    </location>
</feature>
<name>A0ABP9TFT2_9MICC</name>
<organism evidence="4 5">
    <name type="scientific">Paeniglutamicibacter antarcticus</name>
    <dbReference type="NCBI Taxonomy" id="494023"/>
    <lineage>
        <taxon>Bacteria</taxon>
        <taxon>Bacillati</taxon>
        <taxon>Actinomycetota</taxon>
        <taxon>Actinomycetes</taxon>
        <taxon>Micrococcales</taxon>
        <taxon>Micrococcaceae</taxon>
        <taxon>Paeniglutamicibacter</taxon>
    </lineage>
</organism>
<evidence type="ECO:0000313" key="4">
    <source>
        <dbReference type="EMBL" id="GAA5225604.1"/>
    </source>
</evidence>
<keyword evidence="2" id="KW-0472">Membrane</keyword>
<evidence type="ECO:0000259" key="3">
    <source>
        <dbReference type="Pfam" id="PF19803"/>
    </source>
</evidence>
<feature type="domain" description="DUF6286" evidence="3">
    <location>
        <begin position="78"/>
        <end position="196"/>
    </location>
</feature>
<gene>
    <name evidence="4" type="ORF">GCM10025778_01340</name>
</gene>
<comment type="caution">
    <text evidence="4">The sequence shown here is derived from an EMBL/GenBank/DDBJ whole genome shotgun (WGS) entry which is preliminary data.</text>
</comment>
<keyword evidence="5" id="KW-1185">Reference proteome</keyword>
<dbReference type="EMBL" id="BAABLK010000004">
    <property type="protein sequence ID" value="GAA5225604.1"/>
    <property type="molecule type" value="Genomic_DNA"/>
</dbReference>
<evidence type="ECO:0000313" key="5">
    <source>
        <dbReference type="Proteomes" id="UP001501257"/>
    </source>
</evidence>
<reference evidence="5" key="1">
    <citation type="journal article" date="2019" name="Int. J. Syst. Evol. Microbiol.">
        <title>The Global Catalogue of Microorganisms (GCM) 10K type strain sequencing project: providing services to taxonomists for standard genome sequencing and annotation.</title>
        <authorList>
            <consortium name="The Broad Institute Genomics Platform"/>
            <consortium name="The Broad Institute Genome Sequencing Center for Infectious Disease"/>
            <person name="Wu L."/>
            <person name="Ma J."/>
        </authorList>
    </citation>
    <scope>NUCLEOTIDE SEQUENCE [LARGE SCALE GENOMIC DNA]</scope>
    <source>
        <strain evidence="5">JCM 18952</strain>
    </source>
</reference>
<feature type="region of interest" description="Disordered" evidence="1">
    <location>
        <begin position="100"/>
        <end position="120"/>
    </location>
</feature>
<sequence>MSRNEGESAGLRRRPARTVPSLVVGILLLAIGVGLAWLCIARLVSGSWSTLLQAPRNQLATLTWSDPLMWSIAAVAVAVGLILLLCALVPGGFNTLRVRSSSGEETGRGDVHAQSGNPGQQTVMTRRGVAHLARAQCVQVDGVSTASVTATAKKVHLKVGTSLRETKDLHTLVTDGVRNRLTAIGLDPVPEVTATIESRG</sequence>
<evidence type="ECO:0000256" key="2">
    <source>
        <dbReference type="SAM" id="Phobius"/>
    </source>
</evidence>
<keyword evidence="2" id="KW-1133">Transmembrane helix</keyword>
<dbReference type="InterPro" id="IPR046253">
    <property type="entry name" value="DUF6286"/>
</dbReference>
<protein>
    <recommendedName>
        <fullName evidence="3">DUF6286 domain-containing protein</fullName>
    </recommendedName>
</protein>
<proteinExistence type="predicted"/>
<keyword evidence="2" id="KW-0812">Transmembrane</keyword>
<dbReference type="Proteomes" id="UP001501257">
    <property type="component" value="Unassembled WGS sequence"/>
</dbReference>
<dbReference type="RefSeq" id="WP_210100523.1">
    <property type="nucleotide sequence ID" value="NZ_BAABLK010000004.1"/>
</dbReference>
<accession>A0ABP9TFT2</accession>
<dbReference type="Pfam" id="PF19803">
    <property type="entry name" value="DUF6286"/>
    <property type="match status" value="1"/>
</dbReference>
<evidence type="ECO:0000256" key="1">
    <source>
        <dbReference type="SAM" id="MobiDB-lite"/>
    </source>
</evidence>
<feature type="transmembrane region" description="Helical" evidence="2">
    <location>
        <begin position="68"/>
        <end position="89"/>
    </location>
</feature>